<sequence>MSYINNTGDYLETLFQFVSNAVTSNAEVTYDDEKLPLKKPLIILESPQIVETSFANDGRQQDELAVSILVKVPKSIDKPNIEALNIGGFLRGVIVNETFSGFLDEDHDCVDYALDIQGQPIKWGRSDKSSDANLFGYEIVFSQVVRYGTVEVEPFVLNRIGIAESDKSESNVYEKGDS</sequence>
<proteinExistence type="predicted"/>
<dbReference type="EMBL" id="KP795661">
    <property type="protein sequence ID" value="AKN39732.1"/>
    <property type="molecule type" value="Genomic_DNA"/>
</dbReference>
<dbReference type="AlphaFoldDB" id="A0A0H3ZYQ3"/>
<reference evidence="1" key="1">
    <citation type="journal article" date="2015" name="MBio">
        <title>Eco-Evolutionary Dynamics of Episomes among Ecologically Cohesive Bacterial Populations.</title>
        <authorList>
            <person name="Xue H."/>
            <person name="Cordero O.X."/>
            <person name="Camas F.M."/>
            <person name="Trimble W."/>
            <person name="Meyer F."/>
            <person name="Guglielmini J."/>
            <person name="Rocha E.P."/>
            <person name="Polz M.F."/>
        </authorList>
    </citation>
    <scope>NUCLEOTIDE SEQUENCE</scope>
    <source>
        <strain evidence="1">FF_375</strain>
    </source>
</reference>
<organism evidence="1">
    <name type="scientific">Vibrio tasmaniensis</name>
    <dbReference type="NCBI Taxonomy" id="212663"/>
    <lineage>
        <taxon>Bacteria</taxon>
        <taxon>Pseudomonadati</taxon>
        <taxon>Pseudomonadota</taxon>
        <taxon>Gammaproteobacteria</taxon>
        <taxon>Vibrionales</taxon>
        <taxon>Vibrionaceae</taxon>
        <taxon>Vibrio</taxon>
    </lineage>
</organism>
<evidence type="ECO:0000313" key="1">
    <source>
        <dbReference type="EMBL" id="AKN39732.1"/>
    </source>
</evidence>
<name>A0A0H3ZYQ3_9VIBR</name>
<protein>
    <submittedName>
        <fullName evidence="1">Uncharacterized protein</fullName>
    </submittedName>
</protein>
<accession>A0A0H3ZYQ3</accession>